<evidence type="ECO:0000313" key="1">
    <source>
        <dbReference type="EMBL" id="AIA83895.1"/>
    </source>
</evidence>
<proteinExistence type="predicted"/>
<feature type="non-terminal residue" evidence="1">
    <location>
        <position position="118"/>
    </location>
</feature>
<name>A0A060BSY8_9BACT</name>
<dbReference type="EMBL" id="KF116650">
    <property type="protein sequence ID" value="AIA83895.1"/>
    <property type="molecule type" value="Genomic_DNA"/>
</dbReference>
<reference evidence="1" key="1">
    <citation type="journal article" date="2013" name="Environ. Microbiol.">
        <title>Seasonally variable intestinal metagenomes of the red palm weevil (Rhynchophorus ferrugineus).</title>
        <authorList>
            <person name="Jia S."/>
            <person name="Zhang X."/>
            <person name="Zhang G."/>
            <person name="Yin A."/>
            <person name="Zhang S."/>
            <person name="Li F."/>
            <person name="Wang L."/>
            <person name="Zhao D."/>
            <person name="Yun Q."/>
            <person name="Tala"/>
            <person name="Wang J."/>
            <person name="Sun G."/>
            <person name="Baabdullah M."/>
            <person name="Yu X."/>
            <person name="Hu S."/>
            <person name="Al-Mssallem I.S."/>
            <person name="Yu J."/>
        </authorList>
    </citation>
    <scope>NUCLEOTIDE SEQUENCE</scope>
</reference>
<accession>A0A060BSY8</accession>
<protein>
    <submittedName>
        <fullName evidence="1">CAZy families GH2 protein</fullName>
    </submittedName>
</protein>
<dbReference type="SUPFAM" id="SSF49785">
    <property type="entry name" value="Galactose-binding domain-like"/>
    <property type="match status" value="1"/>
</dbReference>
<dbReference type="AlphaFoldDB" id="A0A060BSY8"/>
<dbReference type="InterPro" id="IPR008979">
    <property type="entry name" value="Galactose-bd-like_sf"/>
</dbReference>
<sequence length="118" mass="13272">MRGDVISPRVVPDHRTLSTRGISPMLRNAVCVAVLAAWIPSLLPAQTWQPAKGPLMTRWAKDVSPDKVHPEYPRPQMVRKNWTNLNGLWDYKLADPSGKAPPEASDGKILVPFRLNRR</sequence>
<organism evidence="1">
    <name type="scientific">uncultured Chitinophaga sp</name>
    <dbReference type="NCBI Taxonomy" id="339340"/>
    <lineage>
        <taxon>Bacteria</taxon>
        <taxon>Pseudomonadati</taxon>
        <taxon>Bacteroidota</taxon>
        <taxon>Chitinophagia</taxon>
        <taxon>Chitinophagales</taxon>
        <taxon>Chitinophagaceae</taxon>
        <taxon>Chitinophaga</taxon>
        <taxon>environmental samples</taxon>
    </lineage>
</organism>